<dbReference type="RefSeq" id="WP_068333843.1">
    <property type="nucleotide sequence ID" value="NZ_LVHF01000029.1"/>
</dbReference>
<dbReference type="AlphaFoldDB" id="A0A178K8F4"/>
<protein>
    <submittedName>
        <fullName evidence="1">Uncharacterized protein</fullName>
    </submittedName>
</protein>
<organism evidence="1 2">
    <name type="scientific">Photobacterium jeanii</name>
    <dbReference type="NCBI Taxonomy" id="858640"/>
    <lineage>
        <taxon>Bacteria</taxon>
        <taxon>Pseudomonadati</taxon>
        <taxon>Pseudomonadota</taxon>
        <taxon>Gammaproteobacteria</taxon>
        <taxon>Vibrionales</taxon>
        <taxon>Vibrionaceae</taxon>
        <taxon>Photobacterium</taxon>
    </lineage>
</organism>
<dbReference type="EMBL" id="LVHF01000029">
    <property type="protein sequence ID" value="OAN13336.1"/>
    <property type="molecule type" value="Genomic_DNA"/>
</dbReference>
<keyword evidence="2" id="KW-1185">Reference proteome</keyword>
<comment type="caution">
    <text evidence="1">The sequence shown here is derived from an EMBL/GenBank/DDBJ whole genome shotgun (WGS) entry which is preliminary data.</text>
</comment>
<accession>A0A178K8F4</accession>
<reference evidence="1 2" key="1">
    <citation type="submission" date="2016-03" db="EMBL/GenBank/DDBJ databases">
        <title>Photobacterium proteolyticum sp. nov. a protease producing bacterium isolated from ocean sediments of Laizhou Bay.</title>
        <authorList>
            <person name="Li Y."/>
        </authorList>
    </citation>
    <scope>NUCLEOTIDE SEQUENCE [LARGE SCALE GENOMIC DNA]</scope>
    <source>
        <strain evidence="1 2">R-40508</strain>
    </source>
</reference>
<evidence type="ECO:0000313" key="1">
    <source>
        <dbReference type="EMBL" id="OAN13336.1"/>
    </source>
</evidence>
<proteinExistence type="predicted"/>
<gene>
    <name evidence="1" type="ORF">A3K86_16930</name>
</gene>
<dbReference type="OrthoDB" id="7067923at2"/>
<dbReference type="Proteomes" id="UP000078503">
    <property type="component" value="Unassembled WGS sequence"/>
</dbReference>
<sequence length="207" mass="23896">MQKALETLKSFNKRVERLERSGFSKQFLDKEPEAFAEFKSVEFESLGNGEFSLTGEIISTLPDYNEDQIDAVILTYRVLTQNNDRLSIASISKIYNSDWFPEEGQKLFNEAREKVNEYLDSPATVSFPKGQISIRKLMEVIIYGGLAHSNKEKEEIYESWLKSGVSGFFQVEFVAALRFMIQYFIYFKDLNIVAIQLIENHLEENAS</sequence>
<name>A0A178K8F4_9GAMM</name>
<evidence type="ECO:0000313" key="2">
    <source>
        <dbReference type="Proteomes" id="UP000078503"/>
    </source>
</evidence>